<evidence type="ECO:0000256" key="3">
    <source>
        <dbReference type="ARBA" id="ARBA00022741"/>
    </source>
</evidence>
<dbReference type="PANTHER" id="PTHR45794">
    <property type="entry name" value="LEUCYL-TRNA SYNTHETASE"/>
    <property type="match status" value="1"/>
</dbReference>
<organism evidence="7">
    <name type="scientific">Sesamum angustifolium</name>
    <dbReference type="NCBI Taxonomy" id="2727405"/>
    <lineage>
        <taxon>Eukaryota</taxon>
        <taxon>Viridiplantae</taxon>
        <taxon>Streptophyta</taxon>
        <taxon>Embryophyta</taxon>
        <taxon>Tracheophyta</taxon>
        <taxon>Spermatophyta</taxon>
        <taxon>Magnoliopsida</taxon>
        <taxon>eudicotyledons</taxon>
        <taxon>Gunneridae</taxon>
        <taxon>Pentapetalae</taxon>
        <taxon>asterids</taxon>
        <taxon>lamiids</taxon>
        <taxon>Lamiales</taxon>
        <taxon>Pedaliaceae</taxon>
        <taxon>Sesamum</taxon>
    </lineage>
</organism>
<keyword evidence="3" id="KW-0547">Nucleotide-binding</keyword>
<dbReference type="InterPro" id="IPR009008">
    <property type="entry name" value="Val/Leu/Ile-tRNA-synth_edit"/>
</dbReference>
<evidence type="ECO:0000256" key="5">
    <source>
        <dbReference type="ARBA" id="ARBA00022917"/>
    </source>
</evidence>
<dbReference type="GO" id="GO:0006429">
    <property type="term" value="P:leucyl-tRNA aminoacylation"/>
    <property type="evidence" value="ECO:0007669"/>
    <property type="project" value="InterPro"/>
</dbReference>
<reference evidence="7" key="2">
    <citation type="journal article" date="2024" name="Plant">
        <title>Genomic evolution and insights into agronomic trait innovations of Sesamum species.</title>
        <authorList>
            <person name="Miao H."/>
            <person name="Wang L."/>
            <person name="Qu L."/>
            <person name="Liu H."/>
            <person name="Sun Y."/>
            <person name="Le M."/>
            <person name="Wang Q."/>
            <person name="Wei S."/>
            <person name="Zheng Y."/>
            <person name="Lin W."/>
            <person name="Duan Y."/>
            <person name="Cao H."/>
            <person name="Xiong S."/>
            <person name="Wang X."/>
            <person name="Wei L."/>
            <person name="Li C."/>
            <person name="Ma Q."/>
            <person name="Ju M."/>
            <person name="Zhao R."/>
            <person name="Li G."/>
            <person name="Mu C."/>
            <person name="Tian Q."/>
            <person name="Mei H."/>
            <person name="Zhang T."/>
            <person name="Gao T."/>
            <person name="Zhang H."/>
        </authorList>
    </citation>
    <scope>NUCLEOTIDE SEQUENCE</scope>
    <source>
        <strain evidence="7">G01</strain>
    </source>
</reference>
<evidence type="ECO:0000256" key="4">
    <source>
        <dbReference type="ARBA" id="ARBA00022840"/>
    </source>
</evidence>
<sequence length="89" mass="10062">MLSVLTDKGTGIVTSVPSDSPDDYMALHDLKAKPAFRAKYGVKDEWVLPFEIIPIIHHPDFGDKSAERICIEKKIKAKTRGKNLMRPRK</sequence>
<keyword evidence="4" id="KW-0067">ATP-binding</keyword>
<evidence type="ECO:0000256" key="2">
    <source>
        <dbReference type="ARBA" id="ARBA00022598"/>
    </source>
</evidence>
<evidence type="ECO:0000256" key="1">
    <source>
        <dbReference type="ARBA" id="ARBA00005594"/>
    </source>
</evidence>
<evidence type="ECO:0000256" key="6">
    <source>
        <dbReference type="ARBA" id="ARBA00023146"/>
    </source>
</evidence>
<dbReference type="Gene3D" id="3.90.740.10">
    <property type="entry name" value="Valyl/Leucyl/Isoleucyl-tRNA synthetase, editing domain"/>
    <property type="match status" value="1"/>
</dbReference>
<dbReference type="SUPFAM" id="SSF50677">
    <property type="entry name" value="ValRS/IleRS/LeuRS editing domain"/>
    <property type="match status" value="1"/>
</dbReference>
<comment type="caution">
    <text evidence="7">The sequence shown here is derived from an EMBL/GenBank/DDBJ whole genome shotgun (WGS) entry which is preliminary data.</text>
</comment>
<keyword evidence="2 7" id="KW-0436">Ligase</keyword>
<protein>
    <submittedName>
        <fullName evidence="7">Leucine--tRNA ligase, cytoplasmic</fullName>
    </submittedName>
</protein>
<dbReference type="GO" id="GO:0004823">
    <property type="term" value="F:leucine-tRNA ligase activity"/>
    <property type="evidence" value="ECO:0007669"/>
    <property type="project" value="InterPro"/>
</dbReference>
<proteinExistence type="inferred from homology"/>
<dbReference type="GO" id="GO:0002161">
    <property type="term" value="F:aminoacyl-tRNA deacylase activity"/>
    <property type="evidence" value="ECO:0007669"/>
    <property type="project" value="InterPro"/>
</dbReference>
<dbReference type="GO" id="GO:0005524">
    <property type="term" value="F:ATP binding"/>
    <property type="evidence" value="ECO:0007669"/>
    <property type="project" value="UniProtKB-KW"/>
</dbReference>
<accession>A0AAW2PUT5</accession>
<keyword evidence="5" id="KW-0648">Protein biosynthesis</keyword>
<dbReference type="EMBL" id="JACGWK010000004">
    <property type="protein sequence ID" value="KAL0358626.1"/>
    <property type="molecule type" value="Genomic_DNA"/>
</dbReference>
<keyword evidence="6" id="KW-0030">Aminoacyl-tRNA synthetase</keyword>
<gene>
    <name evidence="7" type="ORF">Sangu_0712000</name>
</gene>
<dbReference type="PANTHER" id="PTHR45794:SF1">
    <property type="entry name" value="LEUCINE--TRNA LIGASE, CYTOPLASMIC"/>
    <property type="match status" value="1"/>
</dbReference>
<dbReference type="InterPro" id="IPR004493">
    <property type="entry name" value="Leu-tRNA-synth_Ia_arc/euk"/>
</dbReference>
<evidence type="ECO:0000313" key="7">
    <source>
        <dbReference type="EMBL" id="KAL0358626.1"/>
    </source>
</evidence>
<comment type="similarity">
    <text evidence="1">Belongs to the class-I aminoacyl-tRNA synthetase family.</text>
</comment>
<name>A0AAW2PUT5_9LAMI</name>
<dbReference type="AlphaFoldDB" id="A0AAW2PUT5"/>
<reference evidence="7" key="1">
    <citation type="submission" date="2020-06" db="EMBL/GenBank/DDBJ databases">
        <authorList>
            <person name="Li T."/>
            <person name="Hu X."/>
            <person name="Zhang T."/>
            <person name="Song X."/>
            <person name="Zhang H."/>
            <person name="Dai N."/>
            <person name="Sheng W."/>
            <person name="Hou X."/>
            <person name="Wei L."/>
        </authorList>
    </citation>
    <scope>NUCLEOTIDE SEQUENCE</scope>
    <source>
        <strain evidence="7">G01</strain>
        <tissue evidence="7">Leaf</tissue>
    </source>
</reference>